<dbReference type="InterPro" id="IPR047736">
    <property type="entry name" value="RdlA/B-like"/>
</dbReference>
<organism evidence="2 3">
    <name type="scientific">Streptomyces olivaceiscleroticus</name>
    <dbReference type="NCBI Taxonomy" id="68245"/>
    <lineage>
        <taxon>Bacteria</taxon>
        <taxon>Bacillati</taxon>
        <taxon>Actinomycetota</taxon>
        <taxon>Actinomycetes</taxon>
        <taxon>Kitasatosporales</taxon>
        <taxon>Streptomycetaceae</taxon>
        <taxon>Streptomyces</taxon>
    </lineage>
</organism>
<dbReference type="EMBL" id="BAAABY010000057">
    <property type="protein sequence ID" value="GAA0496872.1"/>
    <property type="molecule type" value="Genomic_DNA"/>
</dbReference>
<dbReference type="Pfam" id="PF25848">
    <property type="entry name" value="Rodlin"/>
    <property type="match status" value="1"/>
</dbReference>
<name>A0ABP3LCB9_9ACTN</name>
<comment type="caution">
    <text evidence="2">The sequence shown here is derived from an EMBL/GenBank/DDBJ whole genome shotgun (WGS) entry which is preliminary data.</text>
</comment>
<proteinExistence type="predicted"/>
<dbReference type="Proteomes" id="UP001500909">
    <property type="component" value="Unassembled WGS sequence"/>
</dbReference>
<feature type="signal peptide" evidence="1">
    <location>
        <begin position="1"/>
        <end position="28"/>
    </location>
</feature>
<reference evidence="3" key="1">
    <citation type="journal article" date="2019" name="Int. J. Syst. Evol. Microbiol.">
        <title>The Global Catalogue of Microorganisms (GCM) 10K type strain sequencing project: providing services to taxonomists for standard genome sequencing and annotation.</title>
        <authorList>
            <consortium name="The Broad Institute Genomics Platform"/>
            <consortium name="The Broad Institute Genome Sequencing Center for Infectious Disease"/>
            <person name="Wu L."/>
            <person name="Ma J."/>
        </authorList>
    </citation>
    <scope>NUCLEOTIDE SEQUENCE [LARGE SCALE GENOMIC DNA]</scope>
    <source>
        <strain evidence="3">JCM 4805</strain>
    </source>
</reference>
<protein>
    <submittedName>
        <fullName evidence="2">Rodlin RdlB</fullName>
    </submittedName>
</protein>
<sequence length="127" mass="12967">MIKKFMATAAVAASVVGVSAATAPQALAIGDDHGPASVTGNGAAEAYGNSTTQGNMSPQIGLIQGSFNKPCIAFYKIPIALVDDIPILSDQQNMQCTENASQDKGDQSLAHLLENVPILSANGTGNH</sequence>
<keyword evidence="3" id="KW-1185">Reference proteome</keyword>
<evidence type="ECO:0000313" key="3">
    <source>
        <dbReference type="Proteomes" id="UP001500909"/>
    </source>
</evidence>
<accession>A0ABP3LCB9</accession>
<evidence type="ECO:0000256" key="1">
    <source>
        <dbReference type="SAM" id="SignalP"/>
    </source>
</evidence>
<evidence type="ECO:0000313" key="2">
    <source>
        <dbReference type="EMBL" id="GAA0496872.1"/>
    </source>
</evidence>
<dbReference type="RefSeq" id="WP_346099823.1">
    <property type="nucleotide sequence ID" value="NZ_BAAABY010000057.1"/>
</dbReference>
<feature type="chain" id="PRO_5046181859" evidence="1">
    <location>
        <begin position="29"/>
        <end position="127"/>
    </location>
</feature>
<dbReference type="NCBIfam" id="NF041022">
    <property type="entry name" value="rodlin_AB"/>
    <property type="match status" value="1"/>
</dbReference>
<gene>
    <name evidence="2" type="primary">rdlB</name>
    <name evidence="2" type="ORF">GCM10010361_73030</name>
</gene>
<keyword evidence="1" id="KW-0732">Signal</keyword>